<name>A0A7L7LDU4_9BACT</name>
<sequence>MRSSDLVLSFFLCFLSPWFVQAQVTTPPTETSQSQELQKNISVHDPVMIKQDDTYYLFATGRGIAVWSSKDLQQWKREEPVFSLAPEWAVQAIPTFKNHIWAPDISYYKGTYYLYYSVSAFGKNTSAIGLVTNTTLNPADKKFKWVDHGQVIQSIPGKTNWNAIDPNLVTDKKGDAYLAFGSFWEGLKLVKLNKDRKSLAQSIESLPTIASRKTEGTSANNLPTADNKPVNAGDNAIEAPFIFKKNGYYYLFASIDYCCKGVNSTYKIIVGRSKEVQGPYLDKVGKTMAQGGGSIVLAGNNSWYGVGHNAAYTFNNQGFLIFHGYDAADKGKSKLRIEPLTWDEQGWPVVSGNTSGK</sequence>
<dbReference type="SUPFAM" id="SSF75005">
    <property type="entry name" value="Arabinanase/levansucrase/invertase"/>
    <property type="match status" value="1"/>
</dbReference>
<dbReference type="GO" id="GO:0031222">
    <property type="term" value="P:arabinan catabolic process"/>
    <property type="evidence" value="ECO:0007669"/>
    <property type="project" value="UniProtKB-UniPathway"/>
</dbReference>
<dbReference type="Proteomes" id="UP000514509">
    <property type="component" value="Chromosome"/>
</dbReference>
<feature type="binding site" evidence="7">
    <location>
        <begin position="162"/>
        <end position="165"/>
    </location>
    <ligand>
        <name>substrate</name>
    </ligand>
</feature>
<evidence type="ECO:0000256" key="2">
    <source>
        <dbReference type="ARBA" id="ARBA00009865"/>
    </source>
</evidence>
<dbReference type="Pfam" id="PF04616">
    <property type="entry name" value="Glyco_hydro_43"/>
    <property type="match status" value="1"/>
</dbReference>
<accession>A0A7L7LDU4</accession>
<feature type="binding site" evidence="7">
    <location>
        <position position="122"/>
    </location>
    <ligand>
        <name>substrate</name>
    </ligand>
</feature>
<feature type="site" description="Important for catalytic activity, responsible for pKa modulation of the active site Glu and correct orientation of both the proton donor and substrate" evidence="8">
    <location>
        <position position="165"/>
    </location>
</feature>
<evidence type="ECO:0000256" key="4">
    <source>
        <dbReference type="ARBA" id="ARBA00023295"/>
    </source>
</evidence>
<feature type="active site" description="Proton donor" evidence="6">
    <location>
        <position position="238"/>
    </location>
</feature>
<keyword evidence="11" id="KW-1185">Reference proteome</keyword>
<organism evidence="10 11">
    <name type="scientific">Adhaeribacter radiodurans</name>
    <dbReference type="NCBI Taxonomy" id="2745197"/>
    <lineage>
        <taxon>Bacteria</taxon>
        <taxon>Pseudomonadati</taxon>
        <taxon>Bacteroidota</taxon>
        <taxon>Cytophagia</taxon>
        <taxon>Cytophagales</taxon>
        <taxon>Hymenobacteraceae</taxon>
        <taxon>Adhaeribacter</taxon>
    </lineage>
</organism>
<gene>
    <name evidence="10" type="ORF">HUW48_23790</name>
</gene>
<dbReference type="PANTHER" id="PTHR43301">
    <property type="entry name" value="ARABINAN ENDO-1,5-ALPHA-L-ARABINOSIDASE"/>
    <property type="match status" value="1"/>
</dbReference>
<dbReference type="UniPathway" id="UPA00667"/>
<evidence type="ECO:0000313" key="10">
    <source>
        <dbReference type="EMBL" id="QMU30864.1"/>
    </source>
</evidence>
<reference evidence="10 11" key="1">
    <citation type="submission" date="2020-06" db="EMBL/GenBank/DDBJ databases">
        <authorList>
            <person name="Hwang Y.J."/>
        </authorList>
    </citation>
    <scope>NUCLEOTIDE SEQUENCE [LARGE SCALE GENOMIC DNA]</scope>
    <source>
        <strain evidence="10 11">KUDC8001</strain>
    </source>
</reference>
<evidence type="ECO:0000256" key="9">
    <source>
        <dbReference type="SAM" id="SignalP"/>
    </source>
</evidence>
<comment type="similarity">
    <text evidence="2 5">Belongs to the glycosyl hydrolase 43 family.</text>
</comment>
<proteinExistence type="inferred from homology"/>
<feature type="site" description="Important for substrate recognition" evidence="8">
    <location>
        <position position="308"/>
    </location>
</feature>
<feature type="active site" description="Proton acceptor" evidence="6">
    <location>
        <position position="45"/>
    </location>
</feature>
<keyword evidence="4 5" id="KW-0326">Glycosidase</keyword>
<keyword evidence="3 5" id="KW-0378">Hydrolase</keyword>
<comment type="pathway">
    <text evidence="1 5">Glycan metabolism; L-arabinan degradation.</text>
</comment>
<feature type="signal peptide" evidence="9">
    <location>
        <begin position="1"/>
        <end position="22"/>
    </location>
</feature>
<protein>
    <submittedName>
        <fullName evidence="10">Family 43 glycosylhydrolase</fullName>
    </submittedName>
</protein>
<dbReference type="GO" id="GO:0046558">
    <property type="term" value="F:arabinan endo-1,5-alpha-L-arabinosidase activity"/>
    <property type="evidence" value="ECO:0007669"/>
    <property type="project" value="InterPro"/>
</dbReference>
<evidence type="ECO:0000256" key="8">
    <source>
        <dbReference type="PIRSR" id="PIRSR026534-3"/>
    </source>
</evidence>
<feature type="binding site" evidence="7">
    <location>
        <position position="45"/>
    </location>
    <ligand>
        <name>substrate</name>
    </ligand>
</feature>
<dbReference type="InterPro" id="IPR050727">
    <property type="entry name" value="GH43_arabinanases"/>
</dbReference>
<evidence type="ECO:0000256" key="7">
    <source>
        <dbReference type="PIRSR" id="PIRSR026534-2"/>
    </source>
</evidence>
<evidence type="ECO:0000256" key="6">
    <source>
        <dbReference type="PIRSR" id="PIRSR026534-1"/>
    </source>
</evidence>
<dbReference type="InterPro" id="IPR023296">
    <property type="entry name" value="Glyco_hydro_beta-prop_sf"/>
</dbReference>
<feature type="chain" id="PRO_5029580306" evidence="9">
    <location>
        <begin position="23"/>
        <end position="357"/>
    </location>
</feature>
<dbReference type="Gene3D" id="2.115.10.20">
    <property type="entry name" value="Glycosyl hydrolase domain, family 43"/>
    <property type="match status" value="1"/>
</dbReference>
<dbReference type="EMBL" id="CP055153">
    <property type="protein sequence ID" value="QMU30864.1"/>
    <property type="molecule type" value="Genomic_DNA"/>
</dbReference>
<dbReference type="InterPro" id="IPR006710">
    <property type="entry name" value="Glyco_hydro_43"/>
</dbReference>
<evidence type="ECO:0000256" key="1">
    <source>
        <dbReference type="ARBA" id="ARBA00004834"/>
    </source>
</evidence>
<dbReference type="PANTHER" id="PTHR43301:SF3">
    <property type="entry name" value="ARABINAN ENDO-1,5-ALPHA-L-ARABINOSIDASE A-RELATED"/>
    <property type="match status" value="1"/>
</dbReference>
<evidence type="ECO:0000313" key="11">
    <source>
        <dbReference type="Proteomes" id="UP000514509"/>
    </source>
</evidence>
<keyword evidence="9" id="KW-0732">Signal</keyword>
<dbReference type="InterPro" id="IPR016840">
    <property type="entry name" value="Glyco_hydro_43_endo_a_Ara-ase"/>
</dbReference>
<reference evidence="10 11" key="2">
    <citation type="submission" date="2020-08" db="EMBL/GenBank/DDBJ databases">
        <title>Adhaeribacter dokdonensis sp. nov., isolated from the rhizosphere of Elymus tsukushiensis, a plant native to the Dokdo Islands, Republic of Korea.</title>
        <authorList>
            <person name="Ghim S.Y."/>
        </authorList>
    </citation>
    <scope>NUCLEOTIDE SEQUENCE [LARGE SCALE GENOMIC DNA]</scope>
    <source>
        <strain evidence="10 11">KUDC8001</strain>
    </source>
</reference>
<feature type="binding site" evidence="7">
    <location>
        <begin position="182"/>
        <end position="184"/>
    </location>
    <ligand>
        <name>substrate</name>
    </ligand>
</feature>
<dbReference type="AlphaFoldDB" id="A0A7L7LDU4"/>
<evidence type="ECO:0000256" key="5">
    <source>
        <dbReference type="PIRNR" id="PIRNR026534"/>
    </source>
</evidence>
<dbReference type="RefSeq" id="WP_182413306.1">
    <property type="nucleotide sequence ID" value="NZ_CP055153.1"/>
</dbReference>
<dbReference type="KEGG" id="add:HUW48_23790"/>
<dbReference type="PIRSF" id="PIRSF026534">
    <property type="entry name" value="Endo_alpha-L-arabinosidase"/>
    <property type="match status" value="1"/>
</dbReference>
<evidence type="ECO:0000256" key="3">
    <source>
        <dbReference type="ARBA" id="ARBA00022801"/>
    </source>
</evidence>